<dbReference type="Gene3D" id="2.60.40.1120">
    <property type="entry name" value="Carboxypeptidase-like, regulatory domain"/>
    <property type="match status" value="1"/>
</dbReference>
<name>A0AAE3SNC6_9FLAO</name>
<dbReference type="Pfam" id="PF14321">
    <property type="entry name" value="DUF4382"/>
    <property type="match status" value="1"/>
</dbReference>
<dbReference type="InterPro" id="IPR008969">
    <property type="entry name" value="CarboxyPept-like_regulatory"/>
</dbReference>
<dbReference type="Proteomes" id="UP001207116">
    <property type="component" value="Unassembled WGS sequence"/>
</dbReference>
<sequence>MKTKLTAIFLVLMGIILWNCTDEPGTSENGRMRLQLTDAPFAYDLISEANVTIYKIEARYAGEDDDNMDDGMDSRPSGDDDDDGKSFVTLFEEELDVNLLDLTNGVTETLVDTEVPAGEYDLIRVYVKGVNVVMKDSTVFDLKVPSGEQTGIKVFIDPPLVVAGGLSADLLLDFDVSRSFVARGNIRKPGFNGFIFKPVIKVSNLTTAGTLAGNVFTTVTDSTGTTTTPGLEGAQVALIVADTVNTSTLTDADGNYMVMGLEPGAYNVEVQLEGYETQTAEGVTIVVGNKTIQDFELVPNP</sequence>
<feature type="region of interest" description="Disordered" evidence="1">
    <location>
        <begin position="64"/>
        <end position="83"/>
    </location>
</feature>
<keyword evidence="4" id="KW-1185">Reference proteome</keyword>
<dbReference type="AlphaFoldDB" id="A0AAE3SNC6"/>
<evidence type="ECO:0000256" key="1">
    <source>
        <dbReference type="SAM" id="MobiDB-lite"/>
    </source>
</evidence>
<evidence type="ECO:0000313" key="4">
    <source>
        <dbReference type="Proteomes" id="UP001207116"/>
    </source>
</evidence>
<protein>
    <submittedName>
        <fullName evidence="3">DUF4382 domain-containing protein</fullName>
    </submittedName>
</protein>
<dbReference type="EMBL" id="JAPFQP010000002">
    <property type="protein sequence ID" value="MCX2719622.1"/>
    <property type="molecule type" value="Genomic_DNA"/>
</dbReference>
<accession>A0AAE3SNC6</accession>
<dbReference type="Pfam" id="PF13620">
    <property type="entry name" value="CarboxypepD_reg"/>
    <property type="match status" value="1"/>
</dbReference>
<evidence type="ECO:0000259" key="2">
    <source>
        <dbReference type="Pfam" id="PF14321"/>
    </source>
</evidence>
<reference evidence="3" key="1">
    <citation type="submission" date="2022-11" db="EMBL/GenBank/DDBJ databases">
        <title>The characterization of three novel Bacteroidetes species and genomic analysis of their roles in tidal elemental geochemical cycles.</title>
        <authorList>
            <person name="Ma K.-J."/>
        </authorList>
    </citation>
    <scope>NUCLEOTIDE SEQUENCE</scope>
    <source>
        <strain evidence="3">M415</strain>
    </source>
</reference>
<gene>
    <name evidence="3" type="ORF">OO016_08410</name>
</gene>
<proteinExistence type="predicted"/>
<evidence type="ECO:0000313" key="3">
    <source>
        <dbReference type="EMBL" id="MCX2719622.1"/>
    </source>
</evidence>
<dbReference type="InterPro" id="IPR025491">
    <property type="entry name" value="DUF4382"/>
</dbReference>
<comment type="caution">
    <text evidence="3">The sequence shown here is derived from an EMBL/GenBank/DDBJ whole genome shotgun (WGS) entry which is preliminary data.</text>
</comment>
<organism evidence="3 4">
    <name type="scientific">Lentiprolixibacter aurantiacus</name>
    <dbReference type="NCBI Taxonomy" id="2993939"/>
    <lineage>
        <taxon>Bacteria</taxon>
        <taxon>Pseudomonadati</taxon>
        <taxon>Bacteroidota</taxon>
        <taxon>Flavobacteriia</taxon>
        <taxon>Flavobacteriales</taxon>
        <taxon>Flavobacteriaceae</taxon>
        <taxon>Lentiprolixibacter</taxon>
    </lineage>
</organism>
<feature type="domain" description="DUF4382" evidence="2">
    <location>
        <begin position="29"/>
        <end position="189"/>
    </location>
</feature>
<dbReference type="RefSeq" id="WP_266012390.1">
    <property type="nucleotide sequence ID" value="NZ_JAPFQP010000002.1"/>
</dbReference>
<dbReference type="SUPFAM" id="SSF49464">
    <property type="entry name" value="Carboxypeptidase regulatory domain-like"/>
    <property type="match status" value="1"/>
</dbReference>